<dbReference type="VEuPathDB" id="FungiDB:MAPG_11953"/>
<dbReference type="eggNOG" id="ENOG502RKNZ">
    <property type="taxonomic scope" value="Eukaryota"/>
</dbReference>
<reference evidence="2" key="5">
    <citation type="submission" date="2015-06" db="UniProtKB">
        <authorList>
            <consortium name="EnsemblFungi"/>
        </authorList>
    </citation>
    <scope>IDENTIFICATION</scope>
    <source>
        <strain evidence="2">ATCC 64411</strain>
    </source>
</reference>
<name>A0A0C4EGJ9_MAGP6</name>
<dbReference type="AlphaFoldDB" id="A0A0C4EGJ9"/>
<keyword evidence="3" id="KW-1185">Reference proteome</keyword>
<dbReference type="Proteomes" id="UP000011715">
    <property type="component" value="Unassembled WGS sequence"/>
</dbReference>
<sequence>MSGIGGLALGLCRKLPASNPLGQYQVRFAHKRIRWRRSRLIKATIAMRDKITPFELPLRVLDLDAEGSPYTRDFDDRDSAHQHQKWRSVDSDLEAVKERLGRVPDEAAAALKRREMTRAAPYHPWRINECDALSAALTGLERPAGLSEDPDAEQRYLVLAQVAHHNAARSSAMEATSTVVLFMLRELQRHPRPETLDRMSYPDLNSQIQRASSLLELRRLLFPAISTVTQSNEGLAACGAEIAVAVRRLDGLSKEESPKSLVLLNNVHLNLESRGITNLPRPLCLLGLEAAIACSELEAARKYIEIGLRLHHFSSADDEVTHVVASCLKRMLDNNLGARPGFHQRSPPHRNPQSELFRLLTGWSLAQSRAQPSIRDIIWNSDSYDHARKVYFCLLWQLGAVRTAGHEMESAGSSAIQRLRLLDSNAVDPELQLISKTFSYTFPKLASQLKDEPLGAYLDDVAYDLAKINRMEPTVVAGGTLDHAESNIPR</sequence>
<evidence type="ECO:0000313" key="2">
    <source>
        <dbReference type="EnsemblFungi" id="MAPG_11953T0"/>
    </source>
</evidence>
<dbReference type="EMBL" id="GL877057">
    <property type="protein sequence ID" value="KLU93014.1"/>
    <property type="molecule type" value="Genomic_DNA"/>
</dbReference>
<protein>
    <submittedName>
        <fullName evidence="1 2">Uncharacterized protein</fullName>
    </submittedName>
</protein>
<proteinExistence type="predicted"/>
<reference evidence="1" key="3">
    <citation type="submission" date="2011-03" db="EMBL/GenBank/DDBJ databases">
        <title>Annotation of Magnaporthe poae ATCC 64411.</title>
        <authorList>
            <person name="Ma L.-J."/>
            <person name="Dead R."/>
            <person name="Young S.K."/>
            <person name="Zeng Q."/>
            <person name="Gargeya S."/>
            <person name="Fitzgerald M."/>
            <person name="Haas B."/>
            <person name="Abouelleil A."/>
            <person name="Alvarado L."/>
            <person name="Arachchi H.M."/>
            <person name="Berlin A."/>
            <person name="Brown A."/>
            <person name="Chapman S.B."/>
            <person name="Chen Z."/>
            <person name="Dunbar C."/>
            <person name="Freedman E."/>
            <person name="Gearin G."/>
            <person name="Gellesch M."/>
            <person name="Goldberg J."/>
            <person name="Griggs A."/>
            <person name="Gujja S."/>
            <person name="Heiman D."/>
            <person name="Howarth C."/>
            <person name="Larson L."/>
            <person name="Lui A."/>
            <person name="MacDonald P.J.P."/>
            <person name="Mehta T."/>
            <person name="Montmayeur A."/>
            <person name="Murphy C."/>
            <person name="Neiman D."/>
            <person name="Pearson M."/>
            <person name="Priest M."/>
            <person name="Roberts A."/>
            <person name="Saif S."/>
            <person name="Shea T."/>
            <person name="Shenoy N."/>
            <person name="Sisk P."/>
            <person name="Stolte C."/>
            <person name="Sykes S."/>
            <person name="Yandava C."/>
            <person name="Wortman J."/>
            <person name="Nusbaum C."/>
            <person name="Birren B."/>
        </authorList>
    </citation>
    <scope>NUCLEOTIDE SEQUENCE</scope>
    <source>
        <strain evidence="1">ATCC 64411</strain>
    </source>
</reference>
<evidence type="ECO:0000313" key="3">
    <source>
        <dbReference type="Proteomes" id="UP000011715"/>
    </source>
</evidence>
<accession>A0A0C4EGJ9</accession>
<reference evidence="1" key="2">
    <citation type="submission" date="2010-05" db="EMBL/GenBank/DDBJ databases">
        <title>The Genome Sequence of Magnaporthe poae strain ATCC 64411.</title>
        <authorList>
            <consortium name="The Broad Institute Genome Sequencing Platform"/>
            <consortium name="Broad Institute Genome Sequencing Center for Infectious Disease"/>
            <person name="Ma L.-J."/>
            <person name="Dead R."/>
            <person name="Young S."/>
            <person name="Zeng Q."/>
            <person name="Koehrsen M."/>
            <person name="Alvarado L."/>
            <person name="Berlin A."/>
            <person name="Chapman S.B."/>
            <person name="Chen Z."/>
            <person name="Freedman E."/>
            <person name="Gellesch M."/>
            <person name="Goldberg J."/>
            <person name="Griggs A."/>
            <person name="Gujja S."/>
            <person name="Heilman E.R."/>
            <person name="Heiman D."/>
            <person name="Hepburn T."/>
            <person name="Howarth C."/>
            <person name="Jen D."/>
            <person name="Larson L."/>
            <person name="Mehta T."/>
            <person name="Neiman D."/>
            <person name="Pearson M."/>
            <person name="Roberts A."/>
            <person name="Saif S."/>
            <person name="Shea T."/>
            <person name="Shenoy N."/>
            <person name="Sisk P."/>
            <person name="Stolte C."/>
            <person name="Sykes S."/>
            <person name="Walk T."/>
            <person name="White J."/>
            <person name="Yandava C."/>
            <person name="Haas B."/>
            <person name="Nusbaum C."/>
            <person name="Birren B."/>
        </authorList>
    </citation>
    <scope>NUCLEOTIDE SEQUENCE</scope>
    <source>
        <strain evidence="1">ATCC 64411</strain>
    </source>
</reference>
<reference evidence="3" key="1">
    <citation type="submission" date="2010-05" db="EMBL/GenBank/DDBJ databases">
        <title>The genome sequence of Magnaporthe poae strain ATCC 64411.</title>
        <authorList>
            <person name="Ma L.-J."/>
            <person name="Dead R."/>
            <person name="Young S."/>
            <person name="Zeng Q."/>
            <person name="Koehrsen M."/>
            <person name="Alvarado L."/>
            <person name="Berlin A."/>
            <person name="Chapman S.B."/>
            <person name="Chen Z."/>
            <person name="Freedman E."/>
            <person name="Gellesch M."/>
            <person name="Goldberg J."/>
            <person name="Griggs A."/>
            <person name="Gujja S."/>
            <person name="Heilman E.R."/>
            <person name="Heiman D."/>
            <person name="Hepburn T."/>
            <person name="Howarth C."/>
            <person name="Jen D."/>
            <person name="Larson L."/>
            <person name="Mehta T."/>
            <person name="Neiman D."/>
            <person name="Pearson M."/>
            <person name="Roberts A."/>
            <person name="Saif S."/>
            <person name="Shea T."/>
            <person name="Shenoy N."/>
            <person name="Sisk P."/>
            <person name="Stolte C."/>
            <person name="Sykes S."/>
            <person name="Walk T."/>
            <person name="White J."/>
            <person name="Yandava C."/>
            <person name="Haas B."/>
            <person name="Nusbaum C."/>
            <person name="Birren B."/>
        </authorList>
    </citation>
    <scope>NUCLEOTIDE SEQUENCE [LARGE SCALE GENOMIC DNA]</scope>
    <source>
        <strain evidence="3">ATCC 64411 / 73-15</strain>
    </source>
</reference>
<organism evidence="2 3">
    <name type="scientific">Magnaporthiopsis poae (strain ATCC 64411 / 73-15)</name>
    <name type="common">Kentucky bluegrass fungus</name>
    <name type="synonym">Magnaporthe poae</name>
    <dbReference type="NCBI Taxonomy" id="644358"/>
    <lineage>
        <taxon>Eukaryota</taxon>
        <taxon>Fungi</taxon>
        <taxon>Dikarya</taxon>
        <taxon>Ascomycota</taxon>
        <taxon>Pezizomycotina</taxon>
        <taxon>Sordariomycetes</taxon>
        <taxon>Sordariomycetidae</taxon>
        <taxon>Magnaporthales</taxon>
        <taxon>Magnaporthaceae</taxon>
        <taxon>Magnaporthiopsis</taxon>
    </lineage>
</organism>
<dbReference type="EnsemblFungi" id="MAPG_11953T0">
    <property type="protein sequence ID" value="MAPG_11953T0"/>
    <property type="gene ID" value="MAPG_11953"/>
</dbReference>
<gene>
    <name evidence="1" type="ORF">MAPG_11953</name>
</gene>
<evidence type="ECO:0000313" key="1">
    <source>
        <dbReference type="EMBL" id="KLU93014.1"/>
    </source>
</evidence>
<reference evidence="2" key="4">
    <citation type="journal article" date="2015" name="G3 (Bethesda)">
        <title>Genome sequences of three phytopathogenic species of the Magnaporthaceae family of fungi.</title>
        <authorList>
            <person name="Okagaki L.H."/>
            <person name="Nunes C.C."/>
            <person name="Sailsbery J."/>
            <person name="Clay B."/>
            <person name="Brown D."/>
            <person name="John T."/>
            <person name="Oh Y."/>
            <person name="Young N."/>
            <person name="Fitzgerald M."/>
            <person name="Haas B.J."/>
            <person name="Zeng Q."/>
            <person name="Young S."/>
            <person name="Adiconis X."/>
            <person name="Fan L."/>
            <person name="Levin J.Z."/>
            <person name="Mitchell T.K."/>
            <person name="Okubara P.A."/>
            <person name="Farman M.L."/>
            <person name="Kohn L.M."/>
            <person name="Birren B."/>
            <person name="Ma L.-J."/>
            <person name="Dean R.A."/>
        </authorList>
    </citation>
    <scope>NUCLEOTIDE SEQUENCE</scope>
    <source>
        <strain evidence="2">ATCC 64411 / 73-15</strain>
    </source>
</reference>
<dbReference type="OrthoDB" id="4581301at2759"/>
<dbReference type="EMBL" id="ADBL01002990">
    <property type="status" value="NOT_ANNOTATED_CDS"/>
    <property type="molecule type" value="Genomic_DNA"/>
</dbReference>